<dbReference type="RefSeq" id="WP_215873008.1">
    <property type="nucleotide sequence ID" value="NZ_JAAXYO010000107.1"/>
</dbReference>
<keyword evidence="4" id="KW-0997">Cell inner membrane</keyword>
<accession>A0AAE3CK76</accession>
<dbReference type="CDD" id="cd06261">
    <property type="entry name" value="TM_PBP2"/>
    <property type="match status" value="2"/>
</dbReference>
<feature type="transmembrane region" description="Helical" evidence="8">
    <location>
        <begin position="465"/>
        <end position="482"/>
    </location>
</feature>
<evidence type="ECO:0000256" key="8">
    <source>
        <dbReference type="RuleBase" id="RU363032"/>
    </source>
</evidence>
<keyword evidence="3" id="KW-1003">Cell membrane</keyword>
<dbReference type="EMBL" id="JAAXYO010000107">
    <property type="protein sequence ID" value="MBU2788165.1"/>
    <property type="molecule type" value="Genomic_DNA"/>
</dbReference>
<keyword evidence="6 8" id="KW-1133">Transmembrane helix</keyword>
<name>A0AAE3CK76_9PROT</name>
<feature type="transmembrane region" description="Helical" evidence="8">
    <location>
        <begin position="7"/>
        <end position="27"/>
    </location>
</feature>
<comment type="similarity">
    <text evidence="8">Belongs to the binding-protein-dependent transport system permease family.</text>
</comment>
<dbReference type="InterPro" id="IPR035906">
    <property type="entry name" value="MetI-like_sf"/>
</dbReference>
<feature type="transmembrane region" description="Helical" evidence="8">
    <location>
        <begin position="184"/>
        <end position="206"/>
    </location>
</feature>
<feature type="domain" description="ABC transmembrane type-1" evidence="9">
    <location>
        <begin position="55"/>
        <end position="263"/>
    </location>
</feature>
<dbReference type="PROSITE" id="PS50928">
    <property type="entry name" value="ABC_TM1"/>
    <property type="match status" value="2"/>
</dbReference>
<evidence type="ECO:0000256" key="3">
    <source>
        <dbReference type="ARBA" id="ARBA00022475"/>
    </source>
</evidence>
<evidence type="ECO:0000256" key="6">
    <source>
        <dbReference type="ARBA" id="ARBA00022989"/>
    </source>
</evidence>
<evidence type="ECO:0000256" key="2">
    <source>
        <dbReference type="ARBA" id="ARBA00022448"/>
    </source>
</evidence>
<dbReference type="Gene3D" id="1.10.3720.10">
    <property type="entry name" value="MetI-like"/>
    <property type="match status" value="2"/>
</dbReference>
<dbReference type="Proteomes" id="UP001197378">
    <property type="component" value="Unassembled WGS sequence"/>
</dbReference>
<evidence type="ECO:0000256" key="1">
    <source>
        <dbReference type="ARBA" id="ARBA00004429"/>
    </source>
</evidence>
<evidence type="ECO:0000259" key="9">
    <source>
        <dbReference type="PROSITE" id="PS50928"/>
    </source>
</evidence>
<feature type="transmembrane region" description="Helical" evidence="8">
    <location>
        <begin position="136"/>
        <end position="163"/>
    </location>
</feature>
<feature type="transmembrane region" description="Helical" evidence="8">
    <location>
        <begin position="379"/>
        <end position="402"/>
    </location>
</feature>
<comment type="subcellular location">
    <subcellularLocation>
        <location evidence="1">Cell inner membrane</location>
        <topology evidence="1">Multi-pass membrane protein</topology>
    </subcellularLocation>
    <subcellularLocation>
        <location evidence="8">Cell membrane</location>
        <topology evidence="8">Multi-pass membrane protein</topology>
    </subcellularLocation>
</comment>
<dbReference type="GO" id="GO:0055085">
    <property type="term" value="P:transmembrane transport"/>
    <property type="evidence" value="ECO:0007669"/>
    <property type="project" value="InterPro"/>
</dbReference>
<feature type="transmembrane region" description="Helical" evidence="8">
    <location>
        <begin position="90"/>
        <end position="107"/>
    </location>
</feature>
<feature type="transmembrane region" description="Helical" evidence="8">
    <location>
        <begin position="245"/>
        <end position="263"/>
    </location>
</feature>
<feature type="transmembrane region" description="Helical" evidence="8">
    <location>
        <begin position="61"/>
        <end position="83"/>
    </location>
</feature>
<dbReference type="GO" id="GO:0005886">
    <property type="term" value="C:plasma membrane"/>
    <property type="evidence" value="ECO:0007669"/>
    <property type="project" value="UniProtKB-SubCell"/>
</dbReference>
<feature type="domain" description="ABC transmembrane type-1" evidence="9">
    <location>
        <begin position="342"/>
        <end position="533"/>
    </location>
</feature>
<dbReference type="PANTHER" id="PTHR43357">
    <property type="entry name" value="INNER MEMBRANE ABC TRANSPORTER PERMEASE PROTEIN YDCV"/>
    <property type="match status" value="1"/>
</dbReference>
<evidence type="ECO:0000256" key="5">
    <source>
        <dbReference type="ARBA" id="ARBA00022692"/>
    </source>
</evidence>
<feature type="transmembrane region" description="Helical" evidence="8">
    <location>
        <begin position="283"/>
        <end position="308"/>
    </location>
</feature>
<keyword evidence="5 8" id="KW-0812">Transmembrane</keyword>
<organism evidence="10 11">
    <name type="scientific">Igneacidithiobacillus copahuensis</name>
    <dbReference type="NCBI Taxonomy" id="2724909"/>
    <lineage>
        <taxon>Bacteria</taxon>
        <taxon>Pseudomonadati</taxon>
        <taxon>Pseudomonadota</taxon>
        <taxon>Acidithiobacillia</taxon>
        <taxon>Acidithiobacillales</taxon>
        <taxon>Acidithiobacillaceae</taxon>
        <taxon>Igneacidithiobacillus</taxon>
    </lineage>
</organism>
<feature type="transmembrane region" description="Helical" evidence="8">
    <location>
        <begin position="348"/>
        <end position="367"/>
    </location>
</feature>
<feature type="transmembrane region" description="Helical" evidence="8">
    <location>
        <begin position="516"/>
        <end position="537"/>
    </location>
</feature>
<evidence type="ECO:0000256" key="4">
    <source>
        <dbReference type="ARBA" id="ARBA00022519"/>
    </source>
</evidence>
<keyword evidence="2 8" id="KW-0813">Transport</keyword>
<evidence type="ECO:0000313" key="10">
    <source>
        <dbReference type="EMBL" id="MBU2788165.1"/>
    </source>
</evidence>
<feature type="transmembrane region" description="Helical" evidence="8">
    <location>
        <begin position="414"/>
        <end position="432"/>
    </location>
</feature>
<keyword evidence="11" id="KW-1185">Reference proteome</keyword>
<dbReference type="AlphaFoldDB" id="A0AAE3CK76"/>
<evidence type="ECO:0000256" key="7">
    <source>
        <dbReference type="ARBA" id="ARBA00023136"/>
    </source>
</evidence>
<protein>
    <submittedName>
        <fullName evidence="10">Iron ABC transporter permease</fullName>
    </submittedName>
</protein>
<dbReference type="InterPro" id="IPR000515">
    <property type="entry name" value="MetI-like"/>
</dbReference>
<dbReference type="SUPFAM" id="SSF161098">
    <property type="entry name" value="MetI-like"/>
    <property type="match status" value="2"/>
</dbReference>
<keyword evidence="7 8" id="KW-0472">Membrane</keyword>
<dbReference type="PANTHER" id="PTHR43357:SF4">
    <property type="entry name" value="INNER MEMBRANE ABC TRANSPORTER PERMEASE PROTEIN YDCV"/>
    <property type="match status" value="1"/>
</dbReference>
<reference evidence="10" key="1">
    <citation type="journal article" date="2021" name="ISME J.">
        <title>Genomic evolution of the class Acidithiobacillia: deep-branching Proteobacteria living in extreme acidic conditions.</title>
        <authorList>
            <person name="Moya-Beltran A."/>
            <person name="Beard S."/>
            <person name="Rojas-Villalobos C."/>
            <person name="Issotta F."/>
            <person name="Gallardo Y."/>
            <person name="Ulloa R."/>
            <person name="Giaveno A."/>
            <person name="Degli Esposti M."/>
            <person name="Johnson D.B."/>
            <person name="Quatrini R."/>
        </authorList>
    </citation>
    <scope>NUCLEOTIDE SEQUENCE</scope>
    <source>
        <strain evidence="10">VAN18-1</strain>
    </source>
</reference>
<proteinExistence type="inferred from homology"/>
<evidence type="ECO:0000313" key="11">
    <source>
        <dbReference type="Proteomes" id="UP001197378"/>
    </source>
</evidence>
<gene>
    <name evidence="10" type="ORF">HFQ13_08100</name>
</gene>
<dbReference type="Pfam" id="PF00528">
    <property type="entry name" value="BPD_transp_1"/>
    <property type="match status" value="2"/>
</dbReference>
<comment type="caution">
    <text evidence="10">The sequence shown here is derived from an EMBL/GenBank/DDBJ whole genome shotgun (WGS) entry which is preliminary data.</text>
</comment>
<sequence>MSRLFNHLLVYVILGVLVLAPLGAIIYEALQPSGGQTHGIALLQLGVDQQFLKSLSGTLGMAALAVLFSLPMGLGLALLLYFVPPRLSPLWEALILIPFLIPPYLTAEAWSLLTGPVGMIEQLTAWQALGTTLEEFLFSLAGMGMVMALHLTPLVYILLRAALENGNPRLLQAARVHGSSALGAFRLGILPLLLPALAAAGLLVFLDTSAEFGVPALLAGYAGVQVLSTSIEAATNVWPVDLPKASAIGLILCALGVLVWFLYRPLVRNNEGRIQRRAPARRVWWSILPISIFALIGVILPLAAVLAVSLEKALSVGLQAGNFTWHHYHHVLSHSSSGLSALETSLRLSALVAVFGMASALLAANLVRKGGRIAAFVDLLATLPMAIPGVVLAVGMILFWNAPWNQLPVFGHPIILAVAYATGTFPFAIRYARTGLAQIPPRLEQAGRVHGGSPLHSVLRIQIPLLWPMLVGGATVVFALSMRELVASLMLQPAGVQVISTYIYGNFRQGTIGNGMALSVIGIFSSALILGLARGALLRR</sequence>